<comment type="caution">
    <text evidence="1">The sequence shown here is derived from an EMBL/GenBank/DDBJ whole genome shotgun (WGS) entry which is preliminary data.</text>
</comment>
<evidence type="ECO:0000313" key="2">
    <source>
        <dbReference type="Proteomes" id="UP000279909"/>
    </source>
</evidence>
<protein>
    <submittedName>
        <fullName evidence="1">Uncharacterized protein</fullName>
    </submittedName>
</protein>
<name>A0A3M8HD69_9BACI</name>
<dbReference type="AlphaFoldDB" id="A0A3M8HD69"/>
<proteinExistence type="predicted"/>
<organism evidence="1 2">
    <name type="scientific">Lysinibacillus halotolerans</name>
    <dbReference type="NCBI Taxonomy" id="1368476"/>
    <lineage>
        <taxon>Bacteria</taxon>
        <taxon>Bacillati</taxon>
        <taxon>Bacillota</taxon>
        <taxon>Bacilli</taxon>
        <taxon>Bacillales</taxon>
        <taxon>Bacillaceae</taxon>
        <taxon>Lysinibacillus</taxon>
    </lineage>
</organism>
<sequence>MLFQTLFKKQKPINIEKNASEKLLVIVNELLNKELPEHQSHHHILFTANVKLDTLKNVLNQHRSRCQLEHKVGQYHMEMYDQIRKQISDLQSLVDCYTELHIDMTHMNHRLLFYYDKINYLYENYLHLRDGTFLSEANPSFWKAIKEDTLEVVRNIL</sequence>
<keyword evidence="2" id="KW-1185">Reference proteome</keyword>
<reference evidence="1 2" key="1">
    <citation type="journal article" date="2014" name="Int. J. Syst. Evol. Microbiol.">
        <title>Lysinibacillus halotolerans sp. nov., isolated from saline-alkaline soil.</title>
        <authorList>
            <person name="Kong D."/>
            <person name="Wang Y."/>
            <person name="Zhao B."/>
            <person name="Li Y."/>
            <person name="Song J."/>
            <person name="Zhai Y."/>
            <person name="Zhang C."/>
            <person name="Wang H."/>
            <person name="Chen X."/>
            <person name="Zhao B."/>
            <person name="Ruan Z."/>
        </authorList>
    </citation>
    <scope>NUCLEOTIDE SEQUENCE [LARGE SCALE GENOMIC DNA]</scope>
    <source>
        <strain evidence="1 2">MCCC 1A12703</strain>
    </source>
</reference>
<dbReference type="OrthoDB" id="2453173at2"/>
<dbReference type="RefSeq" id="WP_122971339.1">
    <property type="nucleotide sequence ID" value="NZ_RHLQ01000010.1"/>
</dbReference>
<evidence type="ECO:0000313" key="1">
    <source>
        <dbReference type="EMBL" id="RND00011.1"/>
    </source>
</evidence>
<dbReference type="EMBL" id="RHLQ01000010">
    <property type="protein sequence ID" value="RND00011.1"/>
    <property type="molecule type" value="Genomic_DNA"/>
</dbReference>
<accession>A0A3M8HD69</accession>
<gene>
    <name evidence="1" type="ORF">EC501_05735</name>
</gene>
<dbReference type="Proteomes" id="UP000279909">
    <property type="component" value="Unassembled WGS sequence"/>
</dbReference>